<evidence type="ECO:0000313" key="2">
    <source>
        <dbReference type="Proteomes" id="UP000176484"/>
    </source>
</evidence>
<dbReference type="Proteomes" id="UP000176484">
    <property type="component" value="Unassembled WGS sequence"/>
</dbReference>
<organism evidence="1 2">
    <name type="scientific">Candidatus Nomurabacteria bacterium GWB1_40_6</name>
    <dbReference type="NCBI Taxonomy" id="1801727"/>
    <lineage>
        <taxon>Bacteria</taxon>
        <taxon>Candidatus Nomuraibacteriota</taxon>
    </lineage>
</organism>
<dbReference type="EMBL" id="MFTD01000014">
    <property type="protein sequence ID" value="OGI46715.1"/>
    <property type="molecule type" value="Genomic_DNA"/>
</dbReference>
<protein>
    <recommendedName>
        <fullName evidence="3">RNA polymerase sigma factor 70 region 4 type 2 domain-containing protein</fullName>
    </recommendedName>
</protein>
<proteinExistence type="predicted"/>
<accession>A0A1F6TNP5</accession>
<gene>
    <name evidence="1" type="ORF">A2121_02010</name>
</gene>
<sequence>MAKISNHQINLVRKLYYGEKLTMLKIAQKLGVSIDAVVYCMRKNKIKRRSLIEANVISFQNKKLSFNEQVKLSPNKRQLKLIGLMLYWGEGYKTKLSHGVDFANSDPEMVAVFVKFLRIIYKINEKRLRVLLYCYADQDVQSLINYWSKLTKISKTQFTKPYIRKDFRENGRKMKYGMVHIRYADKKLFLSIMKSVEEIKLKMRRW</sequence>
<reference evidence="1 2" key="1">
    <citation type="journal article" date="2016" name="Nat. Commun.">
        <title>Thousands of microbial genomes shed light on interconnected biogeochemical processes in an aquifer system.</title>
        <authorList>
            <person name="Anantharaman K."/>
            <person name="Brown C.T."/>
            <person name="Hug L.A."/>
            <person name="Sharon I."/>
            <person name="Castelle C.J."/>
            <person name="Probst A.J."/>
            <person name="Thomas B.C."/>
            <person name="Singh A."/>
            <person name="Wilkins M.J."/>
            <person name="Karaoz U."/>
            <person name="Brodie E.L."/>
            <person name="Williams K.H."/>
            <person name="Hubbard S.S."/>
            <person name="Banfield J.F."/>
        </authorList>
    </citation>
    <scope>NUCLEOTIDE SEQUENCE [LARGE SCALE GENOMIC DNA]</scope>
</reference>
<comment type="caution">
    <text evidence="1">The sequence shown here is derived from an EMBL/GenBank/DDBJ whole genome shotgun (WGS) entry which is preliminary data.</text>
</comment>
<evidence type="ECO:0000313" key="1">
    <source>
        <dbReference type="EMBL" id="OGI46715.1"/>
    </source>
</evidence>
<evidence type="ECO:0008006" key="3">
    <source>
        <dbReference type="Google" id="ProtNLM"/>
    </source>
</evidence>
<name>A0A1F6TNP5_9BACT</name>
<dbReference type="AlphaFoldDB" id="A0A1F6TNP5"/>